<feature type="domain" description="AMP-dependent synthetase/ligase" evidence="1">
    <location>
        <begin position="8"/>
        <end position="348"/>
    </location>
</feature>
<dbReference type="GO" id="GO:0005737">
    <property type="term" value="C:cytoplasm"/>
    <property type="evidence" value="ECO:0007669"/>
    <property type="project" value="TreeGrafter"/>
</dbReference>
<keyword evidence="4" id="KW-1185">Reference proteome</keyword>
<accession>A0A7W7MP74</accession>
<dbReference type="PANTHER" id="PTHR45527:SF1">
    <property type="entry name" value="FATTY ACID SYNTHASE"/>
    <property type="match status" value="1"/>
</dbReference>
<dbReference type="InterPro" id="IPR025110">
    <property type="entry name" value="AMP-bd_C"/>
</dbReference>
<dbReference type="InterPro" id="IPR000873">
    <property type="entry name" value="AMP-dep_synth/lig_dom"/>
</dbReference>
<dbReference type="AlphaFoldDB" id="A0A7W7MP74"/>
<dbReference type="GO" id="GO:0043041">
    <property type="term" value="P:amino acid activation for nonribosomal peptide biosynthetic process"/>
    <property type="evidence" value="ECO:0007669"/>
    <property type="project" value="TreeGrafter"/>
</dbReference>
<dbReference type="Proteomes" id="UP000578112">
    <property type="component" value="Unassembled WGS sequence"/>
</dbReference>
<gene>
    <name evidence="3" type="ORF">BJ971_002382</name>
</gene>
<name>A0A7W7MP74_9ACTN</name>
<dbReference type="InterPro" id="IPR010071">
    <property type="entry name" value="AA_adenyl_dom"/>
</dbReference>
<protein>
    <submittedName>
        <fullName evidence="3">Amino acid adenylation domain-containing protein</fullName>
    </submittedName>
</protein>
<dbReference type="GO" id="GO:0044550">
    <property type="term" value="P:secondary metabolite biosynthetic process"/>
    <property type="evidence" value="ECO:0007669"/>
    <property type="project" value="TreeGrafter"/>
</dbReference>
<dbReference type="PANTHER" id="PTHR45527">
    <property type="entry name" value="NONRIBOSOMAL PEPTIDE SYNTHETASE"/>
    <property type="match status" value="1"/>
</dbReference>
<dbReference type="Gene3D" id="3.40.50.12780">
    <property type="entry name" value="N-terminal domain of ligase-like"/>
    <property type="match status" value="1"/>
</dbReference>
<evidence type="ECO:0000313" key="4">
    <source>
        <dbReference type="Proteomes" id="UP000578112"/>
    </source>
</evidence>
<evidence type="ECO:0000313" key="3">
    <source>
        <dbReference type="EMBL" id="MBB4761826.1"/>
    </source>
</evidence>
<evidence type="ECO:0000259" key="2">
    <source>
        <dbReference type="Pfam" id="PF13193"/>
    </source>
</evidence>
<dbReference type="InterPro" id="IPR020845">
    <property type="entry name" value="AMP-binding_CS"/>
</dbReference>
<dbReference type="NCBIfam" id="TIGR01733">
    <property type="entry name" value="AA-adenyl-dom"/>
    <property type="match status" value="1"/>
</dbReference>
<dbReference type="GO" id="GO:0031177">
    <property type="term" value="F:phosphopantetheine binding"/>
    <property type="evidence" value="ECO:0007669"/>
    <property type="project" value="TreeGrafter"/>
</dbReference>
<dbReference type="Gene3D" id="3.30.300.30">
    <property type="match status" value="1"/>
</dbReference>
<dbReference type="SUPFAM" id="SSF56801">
    <property type="entry name" value="Acetyl-CoA synthetase-like"/>
    <property type="match status" value="1"/>
</dbReference>
<dbReference type="InterPro" id="IPR045851">
    <property type="entry name" value="AMP-bd_C_sf"/>
</dbReference>
<dbReference type="PROSITE" id="PS00455">
    <property type="entry name" value="AMP_BINDING"/>
    <property type="match status" value="1"/>
</dbReference>
<reference evidence="3 4" key="1">
    <citation type="submission" date="2020-08" db="EMBL/GenBank/DDBJ databases">
        <title>Sequencing the genomes of 1000 actinobacteria strains.</title>
        <authorList>
            <person name="Klenk H.-P."/>
        </authorList>
    </citation>
    <scope>NUCLEOTIDE SEQUENCE [LARGE SCALE GENOMIC DNA]</scope>
    <source>
        <strain evidence="3 4">DSM 43149</strain>
    </source>
</reference>
<comment type="caution">
    <text evidence="3">The sequence shown here is derived from an EMBL/GenBank/DDBJ whole genome shotgun (WGS) entry which is preliminary data.</text>
</comment>
<evidence type="ECO:0000259" key="1">
    <source>
        <dbReference type="Pfam" id="PF00501"/>
    </source>
</evidence>
<proteinExistence type="predicted"/>
<organism evidence="3 4">
    <name type="scientific">Actinoplanes digitatis</name>
    <dbReference type="NCBI Taxonomy" id="1868"/>
    <lineage>
        <taxon>Bacteria</taxon>
        <taxon>Bacillati</taxon>
        <taxon>Actinomycetota</taxon>
        <taxon>Actinomycetes</taxon>
        <taxon>Micromonosporales</taxon>
        <taxon>Micromonosporaceae</taxon>
        <taxon>Actinoplanes</taxon>
    </lineage>
</organism>
<dbReference type="RefSeq" id="WP_184992487.1">
    <property type="nucleotide sequence ID" value="NZ_BOMK01000001.1"/>
</dbReference>
<dbReference type="InterPro" id="IPR042099">
    <property type="entry name" value="ANL_N_sf"/>
</dbReference>
<dbReference type="Pfam" id="PF13193">
    <property type="entry name" value="AMP-binding_C"/>
    <property type="match status" value="1"/>
</dbReference>
<dbReference type="Pfam" id="PF00501">
    <property type="entry name" value="AMP-binding"/>
    <property type="match status" value="1"/>
</dbReference>
<sequence>MTSLDGLFRATARRFPQRVAVRDGTAELTYAQLAAAAAEQARELRRAGVTPGDTVLVGLAPSVAEAVAVLGTVWAGAAYVGADLSLPAAHLARIVARCAPAAVLAGDRPAVVRNIPAVATWEPSWAGGAEPPVAPDPERLAYVAFTSGSSGEPKGVCIPHRAVLRLVRGAHYARLGPGERMLRLSPLAFDASTLELWGALLTGATLEAYPGALPAPSELGEFLIDREVTVAWLTAGLFRLFVDFAPNALGGLRQLLTGGDVVPHEHAARLLTRHPGLTITNGYGPTENTTFTTTHSISRPEEVDGPLPIGTPVPGTRVYVLDESARPVPPGEVGELYAAGDGLATGYLRDQAETRRRFGRFSPDVPERLYRTGDLVRRDPAGRLHFLGRADDQIKLRGYRVEPGAVRAAILAHPGVRDALVFATGTDSADKRLVAAVVPAGTYPLDPAVVRSMLADRLPGYLVPTLWAVVDRLPVTANGKVDRQALAAVAGHAGQDRP</sequence>
<feature type="domain" description="AMP-binding enzyme C-terminal" evidence="2">
    <location>
        <begin position="408"/>
        <end position="480"/>
    </location>
</feature>
<dbReference type="EMBL" id="JACHNH010000001">
    <property type="protein sequence ID" value="MBB4761826.1"/>
    <property type="molecule type" value="Genomic_DNA"/>
</dbReference>